<evidence type="ECO:0000313" key="2">
    <source>
        <dbReference type="Proteomes" id="UP000018851"/>
    </source>
</evidence>
<dbReference type="EMBL" id="CP006644">
    <property type="protein sequence ID" value="AHE55564.1"/>
    <property type="molecule type" value="Genomic_DNA"/>
</dbReference>
<dbReference type="Proteomes" id="UP000018851">
    <property type="component" value="Chromosome"/>
</dbReference>
<dbReference type="PANTHER" id="PTHR41791">
    <property type="entry name" value="SSL7039 PROTEIN"/>
    <property type="match status" value="1"/>
</dbReference>
<dbReference type="AlphaFoldDB" id="W0ACF3"/>
<gene>
    <name evidence="1" type="ORF">NX02_19525</name>
</gene>
<dbReference type="eggNOG" id="COG3636">
    <property type="taxonomic scope" value="Bacteria"/>
</dbReference>
<accession>W0ACF3</accession>
<proteinExistence type="predicted"/>
<name>W0ACF3_9SPHN</name>
<dbReference type="PATRIC" id="fig|1123269.5.peg.3821"/>
<evidence type="ECO:0008006" key="3">
    <source>
        <dbReference type="Google" id="ProtNLM"/>
    </source>
</evidence>
<reference evidence="1 2" key="1">
    <citation type="submission" date="2013-07" db="EMBL/GenBank/DDBJ databases">
        <title>Completed genome of Sphingomonas sanxanigenens NX02.</title>
        <authorList>
            <person name="Ma T."/>
            <person name="Huang H."/>
            <person name="Wu M."/>
            <person name="Li X."/>
            <person name="Li G."/>
        </authorList>
    </citation>
    <scope>NUCLEOTIDE SEQUENCE [LARGE SCALE GENOMIC DNA]</scope>
    <source>
        <strain evidence="1 2">NX02</strain>
    </source>
</reference>
<organism evidence="1 2">
    <name type="scientific">Sphingomonas sanxanigenens DSM 19645 = NX02</name>
    <dbReference type="NCBI Taxonomy" id="1123269"/>
    <lineage>
        <taxon>Bacteria</taxon>
        <taxon>Pseudomonadati</taxon>
        <taxon>Pseudomonadota</taxon>
        <taxon>Alphaproteobacteria</taxon>
        <taxon>Sphingomonadales</taxon>
        <taxon>Sphingomonadaceae</taxon>
        <taxon>Sphingomonas</taxon>
    </lineage>
</organism>
<dbReference type="HOGENOM" id="CLU_1244669_0_0_5"/>
<sequence length="222" mass="24479">MIVQDYIREDGSSPFRSWFDDLDSQASAKVATAIVRLELGNLSNVKWIGGGLGEYRIDWGPGYRLYLARDGDELIILFVGGTKKRQQSDIERAGVHCWASTRPAGRRRAKTGSDEMALTRDFKETVKERAARDPAFAKAMLDEAATAFLNGEPHVARLILRDLVNASVGFEELATETNRPSKSLHRMLSEKGNPSMDNLAAIFGAVRKRLGVAFEAHAVEAA</sequence>
<protein>
    <recommendedName>
        <fullName evidence="3">Addiction module antidote protein</fullName>
    </recommendedName>
</protein>
<dbReference type="NCBIfam" id="TIGR02683">
    <property type="entry name" value="upstrm_HI1419"/>
    <property type="match status" value="1"/>
</dbReference>
<dbReference type="PANTHER" id="PTHR41791:SF1">
    <property type="entry name" value="SSL7039 PROTEIN"/>
    <property type="match status" value="1"/>
</dbReference>
<keyword evidence="2" id="KW-1185">Reference proteome</keyword>
<evidence type="ECO:0000313" key="1">
    <source>
        <dbReference type="EMBL" id="AHE55564.1"/>
    </source>
</evidence>
<dbReference type="KEGG" id="ssan:NX02_19525"/>
<dbReference type="InterPro" id="IPR014056">
    <property type="entry name" value="TypeIITA-like_toxin_pred"/>
</dbReference>
<dbReference type="eggNOG" id="COG3657">
    <property type="taxonomic scope" value="Bacteria"/>
</dbReference>
<dbReference type="STRING" id="1123269.NX02_19525"/>